<name>G7Q8V4_9BACT</name>
<dbReference type="Proteomes" id="UP000004662">
    <property type="component" value="Chromosome"/>
</dbReference>
<evidence type="ECO:0000313" key="2">
    <source>
        <dbReference type="EMBL" id="EHJ47440.1"/>
    </source>
</evidence>
<keyword evidence="1" id="KW-1133">Transmembrane helix</keyword>
<gene>
    <name evidence="2" type="ORF">DFW101_1432</name>
</gene>
<protein>
    <submittedName>
        <fullName evidence="2">Uncharacterized protein</fullName>
    </submittedName>
</protein>
<dbReference type="InterPro" id="IPR013320">
    <property type="entry name" value="ConA-like_dom_sf"/>
</dbReference>
<accession>G7Q8V4</accession>
<organism evidence="2 3">
    <name type="scientific">Solidesulfovibrio carbinoliphilus subsp. oakridgensis</name>
    <dbReference type="NCBI Taxonomy" id="694327"/>
    <lineage>
        <taxon>Bacteria</taxon>
        <taxon>Pseudomonadati</taxon>
        <taxon>Thermodesulfobacteriota</taxon>
        <taxon>Desulfovibrionia</taxon>
        <taxon>Desulfovibrionales</taxon>
        <taxon>Desulfovibrionaceae</taxon>
        <taxon>Solidesulfovibrio</taxon>
    </lineage>
</organism>
<dbReference type="SUPFAM" id="SSF49899">
    <property type="entry name" value="Concanavalin A-like lectins/glucanases"/>
    <property type="match status" value="1"/>
</dbReference>
<dbReference type="EMBL" id="CM001368">
    <property type="protein sequence ID" value="EHJ47440.1"/>
    <property type="molecule type" value="Genomic_DNA"/>
</dbReference>
<keyword evidence="1" id="KW-0472">Membrane</keyword>
<keyword evidence="3" id="KW-1185">Reference proteome</keyword>
<reference evidence="3" key="1">
    <citation type="journal article" date="2015" name="Genome Announc.">
        <title>High-Quality Draft Genome Sequence of Desulfovibrio carbinoliphilus FW-101-2B, an Organic Acid-Oxidizing Sulfate-Reducing Bacterium Isolated from Uranium(VI)-Contaminated Groundwater.</title>
        <authorList>
            <person name="Ramsay B.D."/>
            <person name="Hwang C."/>
            <person name="Woo H.L."/>
            <person name="Carroll S.L."/>
            <person name="Lucas S."/>
            <person name="Han J."/>
            <person name="Lapidus A.L."/>
            <person name="Cheng J.F."/>
            <person name="Goodwin L.A."/>
            <person name="Pitluck S."/>
            <person name="Peters L."/>
            <person name="Chertkov O."/>
            <person name="Held B."/>
            <person name="Detter J.C."/>
            <person name="Han C.S."/>
            <person name="Tapia R."/>
            <person name="Land M.L."/>
            <person name="Hauser L.J."/>
            <person name="Kyrpides N.C."/>
            <person name="Ivanova N.N."/>
            <person name="Mikhailova N."/>
            <person name="Pagani I."/>
            <person name="Woyke T."/>
            <person name="Arkin A.P."/>
            <person name="Dehal P."/>
            <person name="Chivian D."/>
            <person name="Criddle C.S."/>
            <person name="Wu W."/>
            <person name="Chakraborty R."/>
            <person name="Hazen T.C."/>
            <person name="Fields M.W."/>
        </authorList>
    </citation>
    <scope>NUCLEOTIDE SEQUENCE [LARGE SCALE GENOMIC DNA]</scope>
    <source>
        <strain evidence="3">FW-101-2B</strain>
    </source>
</reference>
<dbReference type="AlphaFoldDB" id="G7Q8V4"/>
<feature type="transmembrane region" description="Helical" evidence="1">
    <location>
        <begin position="25"/>
        <end position="46"/>
    </location>
</feature>
<dbReference type="OrthoDB" id="5446117at2"/>
<dbReference type="eggNOG" id="ENOG5031KU1">
    <property type="taxonomic scope" value="Bacteria"/>
</dbReference>
<proteinExistence type="predicted"/>
<evidence type="ECO:0000256" key="1">
    <source>
        <dbReference type="SAM" id="Phobius"/>
    </source>
</evidence>
<dbReference type="STRING" id="694327.DFW101_1432"/>
<evidence type="ECO:0000313" key="3">
    <source>
        <dbReference type="Proteomes" id="UP000004662"/>
    </source>
</evidence>
<sequence>MSDDHLTAGVVRYRACDHTPSGFSLLYTIFSIVVLSSLAAAIASLAPNTAMTNLTGESEKRAYYLALSGLNFWSKGKSGLYRLGEDAFSLDQAGPDAAGDYTVTSVGTVAAGTGRETNVRLTVKRPSAAIITFEADLASFTQPVLGRTENNANAVVVFSIDSPEAPASFTLADWTALWSANVYRYASGWIRLGGGAAQTTGAIWYEGNKGSCDSGRCAFGKGLRTYFQFVFSGYDMSLESSEFGDGFTFTVMTADNDPRYAAGGTADGLRGEYLGYAGPGPSGRGIVPPKMAVEVDVYPNCYDGDPMENNSRRDRSTANHLAVVYWGEPDTSYDDNVHGVGAGPANPTGGGEGYCERASPLAGPAWLEDGQEHAMRVEISRETDDTQGVYTVRAWVDPAYPGMDDVSEDYTAEAPLVRHTVRLAAADHARLDTICFGWTEATGGHGQSVAIHDFALAFRR</sequence>
<dbReference type="Gene3D" id="2.60.120.200">
    <property type="match status" value="1"/>
</dbReference>
<keyword evidence="1" id="KW-0812">Transmembrane</keyword>
<dbReference type="HOGENOM" id="CLU_586267_0_0_7"/>